<gene>
    <name evidence="1" type="ORF">XH94_18605</name>
</gene>
<dbReference type="RefSeq" id="WP_128945446.1">
    <property type="nucleotide sequence ID" value="NZ_LBJM01000051.1"/>
</dbReference>
<dbReference type="AlphaFoldDB" id="A0A4Q0SJ52"/>
<sequence>MLKLPRVKAAAMQASSRHLSASAMADKPAQISLAFRDDVPGHLRLELDGRSLATAINGWHASIRRTP</sequence>
<dbReference type="EMBL" id="LBJM01000051">
    <property type="protein sequence ID" value="RXH39457.1"/>
    <property type="molecule type" value="Genomic_DNA"/>
</dbReference>
<reference evidence="1 2" key="1">
    <citation type="submission" date="2015-04" db="EMBL/GenBank/DDBJ databases">
        <title>Comparative genomics of rhizobia nodulating Arachis hypogaea in China.</title>
        <authorList>
            <person name="Li Y."/>
        </authorList>
    </citation>
    <scope>NUCLEOTIDE SEQUENCE [LARGE SCALE GENOMIC DNA]</scope>
    <source>
        <strain evidence="1 2">CCBAU 51787</strain>
    </source>
</reference>
<accession>A0A4Q0SJ52</accession>
<protein>
    <submittedName>
        <fullName evidence="1">Uncharacterized protein</fullName>
    </submittedName>
</protein>
<comment type="caution">
    <text evidence="1">The sequence shown here is derived from an EMBL/GenBank/DDBJ whole genome shotgun (WGS) entry which is preliminary data.</text>
</comment>
<organism evidence="1 2">
    <name type="scientific">Bradyrhizobium zhanjiangense</name>
    <dbReference type="NCBI Taxonomy" id="1325107"/>
    <lineage>
        <taxon>Bacteria</taxon>
        <taxon>Pseudomonadati</taxon>
        <taxon>Pseudomonadota</taxon>
        <taxon>Alphaproteobacteria</taxon>
        <taxon>Hyphomicrobiales</taxon>
        <taxon>Nitrobacteraceae</taxon>
        <taxon>Bradyrhizobium</taxon>
    </lineage>
</organism>
<dbReference type="Proteomes" id="UP000290565">
    <property type="component" value="Unassembled WGS sequence"/>
</dbReference>
<evidence type="ECO:0000313" key="2">
    <source>
        <dbReference type="Proteomes" id="UP000290565"/>
    </source>
</evidence>
<name>A0A4Q0SJ52_9BRAD</name>
<evidence type="ECO:0000313" key="1">
    <source>
        <dbReference type="EMBL" id="RXH39457.1"/>
    </source>
</evidence>
<proteinExistence type="predicted"/>